<dbReference type="PANTHER" id="PTHR11035">
    <property type="entry name" value="VERY-LONG-CHAIN (3R)-3-HYDROXYACYL-COA DEHYDRATASE"/>
    <property type="match status" value="1"/>
</dbReference>
<dbReference type="OrthoDB" id="46988at2759"/>
<comment type="catalytic activity">
    <reaction evidence="13">
        <text>a very-long-chain (3R)-3-hydroxyacyl-CoA = a very-long-chain (2E)-enoyl-CoA + H2O</text>
        <dbReference type="Rhea" id="RHEA:45812"/>
        <dbReference type="ChEBI" id="CHEBI:15377"/>
        <dbReference type="ChEBI" id="CHEBI:83728"/>
        <dbReference type="ChEBI" id="CHEBI:85440"/>
        <dbReference type="EC" id="4.2.1.134"/>
    </reaction>
</comment>
<protein>
    <recommendedName>
        <fullName evidence="4 13">Very-long-chain (3R)-3-hydroxyacyl-CoA dehydratase</fullName>
        <ecNumber evidence="4 13">4.2.1.134</ecNumber>
    </recommendedName>
</protein>
<evidence type="ECO:0000256" key="6">
    <source>
        <dbReference type="ARBA" id="ARBA00022692"/>
    </source>
</evidence>
<dbReference type="AlphaFoldDB" id="A0A2P6VMZ8"/>
<evidence type="ECO:0000256" key="11">
    <source>
        <dbReference type="ARBA" id="ARBA00023160"/>
    </source>
</evidence>
<dbReference type="GO" id="GO:0042761">
    <property type="term" value="P:very long-chain fatty acid biosynthetic process"/>
    <property type="evidence" value="ECO:0007669"/>
    <property type="project" value="TreeGrafter"/>
</dbReference>
<evidence type="ECO:0000256" key="3">
    <source>
        <dbReference type="ARBA" id="ARBA00007811"/>
    </source>
</evidence>
<keyword evidence="12 13" id="KW-0456">Lyase</keyword>
<comment type="pathway">
    <text evidence="2 13">Lipid metabolism; fatty acid biosynthesis.</text>
</comment>
<proteinExistence type="inferred from homology"/>
<comment type="function">
    <text evidence="13">Catalyzes the third of the four reactions of the long-chain fatty acids elongation cycle. This endoplasmic reticulum-bound enzymatic process, allows the addition of two carbons to the chain of long- and very long-chain fatty acids/VLCFAs per cycle. This enzyme catalyzes the dehydration of the 3-hydroxyacyl-CoA intermediate into trans-2,3-enoyl-CoA, within each cycle of fatty acid elongation. Thereby, it participates to the production of VLCFAs of different chain lengths that are involved in multiple biological processes as precursors of membrane lipids and lipid mediators.</text>
</comment>
<dbReference type="GO" id="GO:0030148">
    <property type="term" value="P:sphingolipid biosynthetic process"/>
    <property type="evidence" value="ECO:0007669"/>
    <property type="project" value="TreeGrafter"/>
</dbReference>
<evidence type="ECO:0000256" key="13">
    <source>
        <dbReference type="RuleBase" id="RU363109"/>
    </source>
</evidence>
<keyword evidence="5 13" id="KW-0444">Lipid biosynthesis</keyword>
<evidence type="ECO:0000256" key="10">
    <source>
        <dbReference type="ARBA" id="ARBA00023136"/>
    </source>
</evidence>
<evidence type="ECO:0000313" key="14">
    <source>
        <dbReference type="EMBL" id="PSC75468.1"/>
    </source>
</evidence>
<dbReference type="UniPathway" id="UPA00094"/>
<keyword evidence="11 13" id="KW-0275">Fatty acid biosynthesis</keyword>
<comment type="subcellular location">
    <subcellularLocation>
        <location evidence="13">Endoplasmic reticulum membrane</location>
        <topology evidence="13">Multi-pass membrane protein</topology>
    </subcellularLocation>
    <subcellularLocation>
        <location evidence="1">Membrane</location>
        <topology evidence="1">Multi-pass membrane protein</topology>
    </subcellularLocation>
</comment>
<evidence type="ECO:0000256" key="8">
    <source>
        <dbReference type="ARBA" id="ARBA00022989"/>
    </source>
</evidence>
<evidence type="ECO:0000256" key="9">
    <source>
        <dbReference type="ARBA" id="ARBA00023098"/>
    </source>
</evidence>
<evidence type="ECO:0000256" key="5">
    <source>
        <dbReference type="ARBA" id="ARBA00022516"/>
    </source>
</evidence>
<sequence>MARQGRVARLYLLAYNCAQAAGWAYSGWLLAQHVAATGSLRGAYAAAGEPVRLFQLASALEIVHAALGLVGGSPVTALMQWAGRSNVLFGVVAAVPEVQPGLAVGAMLAAWAASEVVRYPWYAAGVAGACPHWLTWLRYTAFIPLYPIGVVVEMAAVYQALPLIRGRRLRSVAMPNPFNFAFDYHTFLVALLALYPLLWFRLYSFLFRQRAKKLGPGAEAGSSAKKQA</sequence>
<keyword evidence="8 13" id="KW-1133">Transmembrane helix</keyword>
<feature type="transmembrane region" description="Helical" evidence="13">
    <location>
        <begin position="87"/>
        <end position="113"/>
    </location>
</feature>
<feature type="transmembrane region" description="Helical" evidence="13">
    <location>
        <begin position="119"/>
        <end position="137"/>
    </location>
</feature>
<dbReference type="InterPro" id="IPR007482">
    <property type="entry name" value="Tyr_Pase-like_PTPLA"/>
</dbReference>
<dbReference type="EC" id="4.2.1.134" evidence="4 13"/>
<feature type="transmembrane region" description="Helical" evidence="13">
    <location>
        <begin position="144"/>
        <end position="164"/>
    </location>
</feature>
<comment type="caution">
    <text evidence="14">The sequence shown here is derived from an EMBL/GenBank/DDBJ whole genome shotgun (WGS) entry which is preliminary data.</text>
</comment>
<dbReference type="EMBL" id="LHPF02000002">
    <property type="protein sequence ID" value="PSC75468.1"/>
    <property type="molecule type" value="Genomic_DNA"/>
</dbReference>
<feature type="transmembrane region" description="Helical" evidence="13">
    <location>
        <begin position="51"/>
        <end position="75"/>
    </location>
</feature>
<organism evidence="14 15">
    <name type="scientific">Micractinium conductrix</name>
    <dbReference type="NCBI Taxonomy" id="554055"/>
    <lineage>
        <taxon>Eukaryota</taxon>
        <taxon>Viridiplantae</taxon>
        <taxon>Chlorophyta</taxon>
        <taxon>core chlorophytes</taxon>
        <taxon>Trebouxiophyceae</taxon>
        <taxon>Chlorellales</taxon>
        <taxon>Chlorellaceae</taxon>
        <taxon>Chlorella clade</taxon>
        <taxon>Micractinium</taxon>
    </lineage>
</organism>
<dbReference type="GO" id="GO:0102158">
    <property type="term" value="F:very-long-chain (3R)-3-hydroxyacyl-CoA dehydratase activity"/>
    <property type="evidence" value="ECO:0007669"/>
    <property type="project" value="UniProtKB-EC"/>
</dbReference>
<dbReference type="Proteomes" id="UP000239649">
    <property type="component" value="Unassembled WGS sequence"/>
</dbReference>
<feature type="transmembrane region" description="Helical" evidence="13">
    <location>
        <begin position="184"/>
        <end position="203"/>
    </location>
</feature>
<dbReference type="PANTHER" id="PTHR11035:SF35">
    <property type="entry name" value="VERY-LONG-CHAIN (3R)-3-HYDROXYACYL-COA DEHYDRATASE"/>
    <property type="match status" value="1"/>
</dbReference>
<name>A0A2P6VMZ8_9CHLO</name>
<evidence type="ECO:0000256" key="1">
    <source>
        <dbReference type="ARBA" id="ARBA00004141"/>
    </source>
</evidence>
<comment type="similarity">
    <text evidence="3 13">Belongs to the very long-chain fatty acids dehydratase HACD family.</text>
</comment>
<reference evidence="14 15" key="1">
    <citation type="journal article" date="2018" name="Plant J.">
        <title>Genome sequences of Chlorella sorokiniana UTEX 1602 and Micractinium conductrix SAG 241.80: implications to maltose excretion by a green alga.</title>
        <authorList>
            <person name="Arriola M.B."/>
            <person name="Velmurugan N."/>
            <person name="Zhang Y."/>
            <person name="Plunkett M.H."/>
            <person name="Hondzo H."/>
            <person name="Barney B.M."/>
        </authorList>
    </citation>
    <scope>NUCLEOTIDE SEQUENCE [LARGE SCALE GENOMIC DNA]</scope>
    <source>
        <strain evidence="14 15">SAG 241.80</strain>
    </source>
</reference>
<keyword evidence="6 13" id="KW-0812">Transmembrane</keyword>
<dbReference type="STRING" id="554055.A0A2P6VMZ8"/>
<dbReference type="Pfam" id="PF04387">
    <property type="entry name" value="PTPLA"/>
    <property type="match status" value="1"/>
</dbReference>
<keyword evidence="13" id="KW-0256">Endoplasmic reticulum</keyword>
<keyword evidence="10 13" id="KW-0472">Membrane</keyword>
<feature type="transmembrane region" description="Helical" evidence="13">
    <location>
        <begin position="12"/>
        <end position="31"/>
    </location>
</feature>
<dbReference type="GO" id="GO:0030497">
    <property type="term" value="P:fatty acid elongation"/>
    <property type="evidence" value="ECO:0007669"/>
    <property type="project" value="TreeGrafter"/>
</dbReference>
<evidence type="ECO:0000256" key="12">
    <source>
        <dbReference type="ARBA" id="ARBA00023239"/>
    </source>
</evidence>
<evidence type="ECO:0000256" key="7">
    <source>
        <dbReference type="ARBA" id="ARBA00022832"/>
    </source>
</evidence>
<keyword evidence="9 13" id="KW-0443">Lipid metabolism</keyword>
<keyword evidence="7 13" id="KW-0276">Fatty acid metabolism</keyword>
<evidence type="ECO:0000256" key="2">
    <source>
        <dbReference type="ARBA" id="ARBA00005194"/>
    </source>
</evidence>
<accession>A0A2P6VMZ8</accession>
<gene>
    <name evidence="14" type="ORF">C2E20_1611</name>
</gene>
<dbReference type="GO" id="GO:0005789">
    <property type="term" value="C:endoplasmic reticulum membrane"/>
    <property type="evidence" value="ECO:0007669"/>
    <property type="project" value="UniProtKB-SubCell"/>
</dbReference>
<evidence type="ECO:0000313" key="15">
    <source>
        <dbReference type="Proteomes" id="UP000239649"/>
    </source>
</evidence>
<keyword evidence="15" id="KW-1185">Reference proteome</keyword>
<evidence type="ECO:0000256" key="4">
    <source>
        <dbReference type="ARBA" id="ARBA00013122"/>
    </source>
</evidence>